<proteinExistence type="predicted"/>
<dbReference type="RefSeq" id="WP_154075368.1">
    <property type="nucleotide sequence ID" value="NZ_CP045929.1"/>
</dbReference>
<organism evidence="3 4">
    <name type="scientific">Allosaccharopolyspora coralli</name>
    <dbReference type="NCBI Taxonomy" id="2665642"/>
    <lineage>
        <taxon>Bacteria</taxon>
        <taxon>Bacillati</taxon>
        <taxon>Actinomycetota</taxon>
        <taxon>Actinomycetes</taxon>
        <taxon>Pseudonocardiales</taxon>
        <taxon>Pseudonocardiaceae</taxon>
        <taxon>Allosaccharopolyspora</taxon>
    </lineage>
</organism>
<evidence type="ECO:0000259" key="2">
    <source>
        <dbReference type="Pfam" id="PF22513"/>
    </source>
</evidence>
<dbReference type="InterPro" id="IPR010985">
    <property type="entry name" value="Ribbon_hlx_hlx"/>
</dbReference>
<keyword evidence="4" id="KW-1185">Reference proteome</keyword>
<dbReference type="SUPFAM" id="SSF47598">
    <property type="entry name" value="Ribbon-helix-helix"/>
    <property type="match status" value="1"/>
</dbReference>
<evidence type="ECO:0000313" key="4">
    <source>
        <dbReference type="Proteomes" id="UP000371041"/>
    </source>
</evidence>
<sequence>MTVLTIRDVPEDVKEALAGDARERGQSLQAFLLGVVQRQAAFSRNRQLLSEIERDLAEGGGAGDDAPDAATLLEQARPDDLENRDGRPGTGGVA</sequence>
<dbReference type="AlphaFoldDB" id="A0A5Q3QBB6"/>
<reference evidence="4" key="1">
    <citation type="submission" date="2019-11" db="EMBL/GenBank/DDBJ databases">
        <title>The complete genome sequence of Saccharopolyspora sp. E2A.</title>
        <authorList>
            <person name="Zhang G."/>
        </authorList>
    </citation>
    <scope>NUCLEOTIDE SEQUENCE [LARGE SCALE GENOMIC DNA]</scope>
    <source>
        <strain evidence="4">E2A</strain>
    </source>
</reference>
<dbReference type="InterPro" id="IPR053853">
    <property type="entry name" value="FitA-like_RHH"/>
</dbReference>
<dbReference type="Proteomes" id="UP000371041">
    <property type="component" value="Chromosome"/>
</dbReference>
<feature type="compositionally biased region" description="Basic and acidic residues" evidence="1">
    <location>
        <begin position="76"/>
        <end position="87"/>
    </location>
</feature>
<dbReference type="GO" id="GO:0006355">
    <property type="term" value="P:regulation of DNA-templated transcription"/>
    <property type="evidence" value="ECO:0007669"/>
    <property type="project" value="InterPro"/>
</dbReference>
<evidence type="ECO:0000256" key="1">
    <source>
        <dbReference type="SAM" id="MobiDB-lite"/>
    </source>
</evidence>
<evidence type="ECO:0000313" key="3">
    <source>
        <dbReference type="EMBL" id="QGK68765.1"/>
    </source>
</evidence>
<feature type="region of interest" description="Disordered" evidence="1">
    <location>
        <begin position="57"/>
        <end position="94"/>
    </location>
</feature>
<dbReference type="KEGG" id="sace:GIY23_03665"/>
<protein>
    <recommendedName>
        <fullName evidence="2">Antitoxin FitA-like ribbon-helix-helix domain-containing protein</fullName>
    </recommendedName>
</protein>
<accession>A0A5Q3QBB6</accession>
<dbReference type="EMBL" id="CP045929">
    <property type="protein sequence ID" value="QGK68765.1"/>
    <property type="molecule type" value="Genomic_DNA"/>
</dbReference>
<name>A0A5Q3QBB6_9PSEU</name>
<feature type="domain" description="Antitoxin FitA-like ribbon-helix-helix" evidence="2">
    <location>
        <begin position="4"/>
        <end position="31"/>
    </location>
</feature>
<dbReference type="Pfam" id="PF22513">
    <property type="entry name" value="FitA-like_RHH"/>
    <property type="match status" value="1"/>
</dbReference>
<gene>
    <name evidence="3" type="ORF">GIY23_03665</name>
</gene>